<keyword evidence="3" id="KW-1185">Reference proteome</keyword>
<feature type="domain" description="Schlafen group 3-like DNA/RNA helicase" evidence="1">
    <location>
        <begin position="207"/>
        <end position="396"/>
    </location>
</feature>
<accession>A0A0R1UAI5</accession>
<dbReference type="EMBL" id="AZFJ01000007">
    <property type="protein sequence ID" value="KRL88072.1"/>
    <property type="molecule type" value="Genomic_DNA"/>
</dbReference>
<name>A0A0R1UAI5_9LACO</name>
<protein>
    <recommendedName>
        <fullName evidence="1">Schlafen group 3-like DNA/RNA helicase domain-containing protein</fullName>
    </recommendedName>
</protein>
<dbReference type="PATRIC" id="fig|1423783.4.peg.274"/>
<evidence type="ECO:0000259" key="1">
    <source>
        <dbReference type="Pfam" id="PF09848"/>
    </source>
</evidence>
<dbReference type="OrthoDB" id="1411900at2"/>
<dbReference type="SUPFAM" id="SSF52540">
    <property type="entry name" value="P-loop containing nucleoside triphosphate hydrolases"/>
    <property type="match status" value="1"/>
</dbReference>
<dbReference type="InterPro" id="IPR027417">
    <property type="entry name" value="P-loop_NTPase"/>
</dbReference>
<reference evidence="2 3" key="1">
    <citation type="journal article" date="2015" name="Genome Announc.">
        <title>Expanding the biotechnology potential of lactobacilli through comparative genomics of 213 strains and associated genera.</title>
        <authorList>
            <person name="Sun Z."/>
            <person name="Harris H.M."/>
            <person name="McCann A."/>
            <person name="Guo C."/>
            <person name="Argimon S."/>
            <person name="Zhang W."/>
            <person name="Yang X."/>
            <person name="Jeffery I.B."/>
            <person name="Cooney J.C."/>
            <person name="Kagawa T.F."/>
            <person name="Liu W."/>
            <person name="Song Y."/>
            <person name="Salvetti E."/>
            <person name="Wrobel A."/>
            <person name="Rasinkangas P."/>
            <person name="Parkhill J."/>
            <person name="Rea M.C."/>
            <person name="O'Sullivan O."/>
            <person name="Ritari J."/>
            <person name="Douillard F.P."/>
            <person name="Paul Ross R."/>
            <person name="Yang R."/>
            <person name="Briner A.E."/>
            <person name="Felis G.E."/>
            <person name="de Vos W.M."/>
            <person name="Barrangou R."/>
            <person name="Klaenhammer T.R."/>
            <person name="Caufield P.W."/>
            <person name="Cui Y."/>
            <person name="Zhang H."/>
            <person name="O'Toole P.W."/>
        </authorList>
    </citation>
    <scope>NUCLEOTIDE SEQUENCE [LARGE SCALE GENOMIC DNA]</scope>
    <source>
        <strain evidence="2 3">DSM 15945</strain>
    </source>
</reference>
<dbReference type="STRING" id="1423783.FC50_GL000262"/>
<sequence length="511" mass="58488">MSTGFSLREFVSSFNDNVISNALKYHTMQSKPREQHDFVLLGKEIIKLLPPERDIFDFYLDTDLKVVPDFDILYFGRETIINIDLKDEDGIKKADRILMKFEKQKRLLRLCSSNVINLVYCADKNKVLREINGHLSPFSIDDFAKLLLKYEDQKEKLSKPIVNQVELLTPKDYLISPTKQIDEFVAGEYWLSNKQQIISDRLASPGIVSVKGQAGTGKTLIAFDFIRRFYQRRKILFIFPGYTREIHSKLKEHFPETDFVSGKDATSTNLDDYDVVLVDEAQRINGILRIFINQWAHNNAGRKTIGIFFDVEQRLGRKDSGGIVESLANGYVSDNLGELYSLENSFRANKYITGFVRNVFDLNERPKADVTSKKIREVVQIKYFADADSAIPWIRKLIDSGYIFLTLTPDSHGTSSADQFVKLSDVSKNTHEIIGDEADNVVTYLDGSVKYSKDGKIIKNSTEYYFTDHESYVNMTRAREQLAVAIVNNRDVFNAITEIVLGLKNDNANKH</sequence>
<organism evidence="2 3">
    <name type="scientific">Lacticaseibacillus pantheris DSM 15945 = JCM 12539 = NBRC 106106</name>
    <dbReference type="NCBI Taxonomy" id="1423783"/>
    <lineage>
        <taxon>Bacteria</taxon>
        <taxon>Bacillati</taxon>
        <taxon>Bacillota</taxon>
        <taxon>Bacilli</taxon>
        <taxon>Lactobacillales</taxon>
        <taxon>Lactobacillaceae</taxon>
        <taxon>Lacticaseibacillus</taxon>
    </lineage>
</organism>
<dbReference type="Proteomes" id="UP000051922">
    <property type="component" value="Unassembled WGS sequence"/>
</dbReference>
<evidence type="ECO:0000313" key="2">
    <source>
        <dbReference type="EMBL" id="KRL88072.1"/>
    </source>
</evidence>
<proteinExistence type="predicted"/>
<comment type="caution">
    <text evidence="2">The sequence shown here is derived from an EMBL/GenBank/DDBJ whole genome shotgun (WGS) entry which is preliminary data.</text>
</comment>
<dbReference type="AlphaFoldDB" id="A0A0R1UAI5"/>
<evidence type="ECO:0000313" key="3">
    <source>
        <dbReference type="Proteomes" id="UP000051922"/>
    </source>
</evidence>
<gene>
    <name evidence="2" type="ORF">FC50_GL000262</name>
</gene>
<dbReference type="RefSeq" id="WP_056956136.1">
    <property type="nucleotide sequence ID" value="NZ_AZFJ01000007.1"/>
</dbReference>
<dbReference type="InterPro" id="IPR018647">
    <property type="entry name" value="SLFN_3-like_DNA/RNA_helicase"/>
</dbReference>
<dbReference type="Pfam" id="PF09848">
    <property type="entry name" value="SLFN-g3_helicase"/>
    <property type="match status" value="1"/>
</dbReference>